<dbReference type="InterPro" id="IPR008266">
    <property type="entry name" value="Tyr_kinase_AS"/>
</dbReference>
<dbReference type="PROSITE" id="PS00109">
    <property type="entry name" value="PROTEIN_KINASE_TYR"/>
    <property type="match status" value="1"/>
</dbReference>
<evidence type="ECO:0000313" key="2">
    <source>
        <dbReference type="EMBL" id="KAK7437510.1"/>
    </source>
</evidence>
<dbReference type="PROSITE" id="PS50011">
    <property type="entry name" value="PROTEIN_KINASE_DOM"/>
    <property type="match status" value="1"/>
</dbReference>
<dbReference type="Gene3D" id="1.10.510.10">
    <property type="entry name" value="Transferase(Phosphotransferase) domain 1"/>
    <property type="match status" value="1"/>
</dbReference>
<dbReference type="InterPro" id="IPR011009">
    <property type="entry name" value="Kinase-like_dom_sf"/>
</dbReference>
<keyword evidence="3" id="KW-1185">Reference proteome</keyword>
<evidence type="ECO:0000259" key="1">
    <source>
        <dbReference type="PROSITE" id="PS50011"/>
    </source>
</evidence>
<feature type="domain" description="Protein kinase" evidence="1">
    <location>
        <begin position="362"/>
        <end position="602"/>
    </location>
</feature>
<dbReference type="EMBL" id="JBANRG010000085">
    <property type="protein sequence ID" value="KAK7437510.1"/>
    <property type="molecule type" value="Genomic_DNA"/>
</dbReference>
<protein>
    <recommendedName>
        <fullName evidence="1">Protein kinase domain-containing protein</fullName>
    </recommendedName>
</protein>
<gene>
    <name evidence="2" type="ORF">VKT23_018582</name>
</gene>
<comment type="caution">
    <text evidence="2">The sequence shown here is derived from an EMBL/GenBank/DDBJ whole genome shotgun (WGS) entry which is preliminary data.</text>
</comment>
<dbReference type="InterPro" id="IPR000719">
    <property type="entry name" value="Prot_kinase_dom"/>
</dbReference>
<organism evidence="2 3">
    <name type="scientific">Marasmiellus scandens</name>
    <dbReference type="NCBI Taxonomy" id="2682957"/>
    <lineage>
        <taxon>Eukaryota</taxon>
        <taxon>Fungi</taxon>
        <taxon>Dikarya</taxon>
        <taxon>Basidiomycota</taxon>
        <taxon>Agaricomycotina</taxon>
        <taxon>Agaricomycetes</taxon>
        <taxon>Agaricomycetidae</taxon>
        <taxon>Agaricales</taxon>
        <taxon>Marasmiineae</taxon>
        <taxon>Omphalotaceae</taxon>
        <taxon>Marasmiellus</taxon>
    </lineage>
</organism>
<sequence length="602" mass="67770">MSARELRCYYYTETETAKISIDDRAFLLKTELDAKTSDVLDNVSECISTKKIKGPFQMFCPNQFPTAPEEDVDQRAKEWLKEHLNERIKVVYKPAVKDVWPAAEGYEHYFDIIAVDSDTLNSLRLSIQVGDPQLELRVPTIRKHEQQLEAMDELLSPSQACLKPSTVWEGEKVKICGGRPFSEFGLPNGVFNEHLAQLSQDLKDLDITPAEEDFVRVAYSLLKVSSSCYPDEKTREKALAIELQDLFPNGLWQTSVAGGTKPACWWLLAMIFELKNEIGATGDPLVQAVVDYCKIIHDPKCEAFRAKSCCPSILLTISGALFEVATVVFTDALYVQKVYTQHLIGGPDLDNQVLKFAKALKALQNAFRGLNDFYRILAVSPASPDGSQLFPRPTLLSDTEKEIQLRFLHRIRFTGGPYEFGTDEKSTKCCRGVYGALYEPPSGDEVKVIVKFAERYNVHAHQLLAGAGLAPKLYRHASLKGGHIMLVMEHVEGQMAAQLWLKNGRLPQSVYTDIDKAIQLLHREGIVHGDLRLQNIMVRKDADENEWHALVIDFEWAGRDGVVRYPASLTKLEVWAADVGAYRKITKAHDLHMLDQVKKCVV</sequence>
<reference evidence="2 3" key="1">
    <citation type="submission" date="2024-01" db="EMBL/GenBank/DDBJ databases">
        <title>A draft genome for the cacao thread blight pathogen Marasmiellus scandens.</title>
        <authorList>
            <person name="Baruah I.K."/>
            <person name="Leung J."/>
            <person name="Bukari Y."/>
            <person name="Amoako-Attah I."/>
            <person name="Meinhardt L.W."/>
            <person name="Bailey B.A."/>
            <person name="Cohen S.P."/>
        </authorList>
    </citation>
    <scope>NUCLEOTIDE SEQUENCE [LARGE SCALE GENOMIC DNA]</scope>
    <source>
        <strain evidence="2 3">GH-19</strain>
    </source>
</reference>
<name>A0ABR1IT63_9AGAR</name>
<proteinExistence type="predicted"/>
<dbReference type="Proteomes" id="UP001498398">
    <property type="component" value="Unassembled WGS sequence"/>
</dbReference>
<dbReference type="Pfam" id="PF06293">
    <property type="entry name" value="Kdo"/>
    <property type="match status" value="1"/>
</dbReference>
<dbReference type="SUPFAM" id="SSF56112">
    <property type="entry name" value="Protein kinase-like (PK-like)"/>
    <property type="match status" value="1"/>
</dbReference>
<accession>A0ABR1IT63</accession>
<evidence type="ECO:0000313" key="3">
    <source>
        <dbReference type="Proteomes" id="UP001498398"/>
    </source>
</evidence>